<accession>A0A443KD28</accession>
<protein>
    <submittedName>
        <fullName evidence="1">Uncharacterized protein</fullName>
    </submittedName>
</protein>
<dbReference type="EMBL" id="SAUY01000015">
    <property type="protein sequence ID" value="RWR30503.1"/>
    <property type="molecule type" value="Genomic_DNA"/>
</dbReference>
<comment type="caution">
    <text evidence="1">The sequence shown here is derived from an EMBL/GenBank/DDBJ whole genome shotgun (WGS) entry which is preliminary data.</text>
</comment>
<dbReference type="AlphaFoldDB" id="A0A443KD28"/>
<reference evidence="1 2" key="2">
    <citation type="submission" date="2019-01" db="EMBL/GenBank/DDBJ databases">
        <authorList>
            <person name="Li Y."/>
        </authorList>
    </citation>
    <scope>NUCLEOTIDE SEQUENCE [LARGE SCALE GENOMIC DNA]</scope>
    <source>
        <strain evidence="1 2">07D10-4-3</strain>
    </source>
</reference>
<dbReference type="Proteomes" id="UP000284451">
    <property type="component" value="Unassembled WGS sequence"/>
</dbReference>
<reference evidence="1 2" key="1">
    <citation type="submission" date="2019-01" db="EMBL/GenBank/DDBJ databases">
        <title>Sinorhodobacter populi sp. nov. isolated from the symptomatic bark tissue of Populus euramericana canker.</title>
        <authorList>
            <person name="Xu G."/>
        </authorList>
    </citation>
    <scope>NUCLEOTIDE SEQUENCE [LARGE SCALE GENOMIC DNA]</scope>
    <source>
        <strain evidence="1 2">07D10-4-3</strain>
    </source>
</reference>
<organism evidence="1 2">
    <name type="scientific">Paenirhodobacter populi</name>
    <dbReference type="NCBI Taxonomy" id="2306993"/>
    <lineage>
        <taxon>Bacteria</taxon>
        <taxon>Pseudomonadati</taxon>
        <taxon>Pseudomonadota</taxon>
        <taxon>Alphaproteobacteria</taxon>
        <taxon>Rhodobacterales</taxon>
        <taxon>Rhodobacter group</taxon>
        <taxon>Paenirhodobacter</taxon>
    </lineage>
</organism>
<sequence length="235" mass="25114">MESDRGNITGPIVYVQILYDLAGAVSSIDFKSADGSFGKLSNAKVFSPQTAPEDQVFPNGKAISIKMADIPEVLLGLLHNQSELASIADFRPFPRDPAGVPMVLRHTLSCEACGHQWTAQLAEEQWKFICPRCKSIVETVGPAIVWVGPQSASLKAVWRDLPRPGSRIADVGDLTIDAMEDGICVLDPLGNRVVIHVERNGISVHLFAGGGDTPTSSSYKVAQGIIAPIPASETP</sequence>
<proteinExistence type="predicted"/>
<evidence type="ECO:0000313" key="2">
    <source>
        <dbReference type="Proteomes" id="UP000284451"/>
    </source>
</evidence>
<evidence type="ECO:0000313" key="1">
    <source>
        <dbReference type="EMBL" id="RWR30503.1"/>
    </source>
</evidence>
<name>A0A443KD28_9RHOB</name>
<gene>
    <name evidence="1" type="ORF">D2T29_12595</name>
</gene>
<dbReference type="RefSeq" id="WP_128232709.1">
    <property type="nucleotide sequence ID" value="NZ_SAUY01000015.1"/>
</dbReference>